<dbReference type="EMBL" id="JBBMFC010000012">
    <property type="protein sequence ID" value="MEQ2578779.1"/>
    <property type="molecule type" value="Genomic_DNA"/>
</dbReference>
<keyword evidence="2" id="KW-1185">Reference proteome</keyword>
<dbReference type="RefSeq" id="WP_349144344.1">
    <property type="nucleotide sequence ID" value="NZ_JBBMFC010000012.1"/>
</dbReference>
<name>A0ABV1I0R5_9FIRM</name>
<protein>
    <recommendedName>
        <fullName evidence="3">Glycosyltransferase family 8 protein</fullName>
    </recommendedName>
</protein>
<dbReference type="InterPro" id="IPR029044">
    <property type="entry name" value="Nucleotide-diphossugar_trans"/>
</dbReference>
<accession>A0ABV1I0R5</accession>
<proteinExistence type="predicted"/>
<gene>
    <name evidence="1" type="ORF">WMO62_07985</name>
</gene>
<sequence length="316" mass="37132">MNYVITQVAKPQKNTLPQMQQKSVQNVDSAMNVYLENALVSLASAKQTTPDVVCILNCNFEIPERYQKTAEVAGVEIHQVPYGKYKSNEDFPWAITQYKFDSMEHAIGLMQEEDCLMMLDTDTVCVQNLDEIFEEAKTGLILYATHHGYEQKIRQQMLQNYQKMYGIERKNLVHYGGEFLAGSKAVMKELLDDCSKVIIKARETEGIHPWADEEAFSIAIAEFWDKKIYPANAYIYRFWTNQFYLVTTNYYYDPLRIWHLPAEKNYGMVLLYEYFEKNHRFPSMEQMAKMVGMPGTKHKKWNLYRLKMRIRNKLSH</sequence>
<dbReference type="SUPFAM" id="SSF53448">
    <property type="entry name" value="Nucleotide-diphospho-sugar transferases"/>
    <property type="match status" value="1"/>
</dbReference>
<reference evidence="1 2" key="1">
    <citation type="submission" date="2024-03" db="EMBL/GenBank/DDBJ databases">
        <title>Human intestinal bacterial collection.</title>
        <authorList>
            <person name="Pauvert C."/>
            <person name="Hitch T.C.A."/>
            <person name="Clavel T."/>
        </authorList>
    </citation>
    <scope>NUCLEOTIDE SEQUENCE [LARGE SCALE GENOMIC DNA]</scope>
    <source>
        <strain evidence="1 2">CLA-AA-H78B</strain>
    </source>
</reference>
<dbReference type="Gene3D" id="3.90.550.10">
    <property type="entry name" value="Spore Coat Polysaccharide Biosynthesis Protein SpsA, Chain A"/>
    <property type="match status" value="1"/>
</dbReference>
<organism evidence="1 2">
    <name type="scientific">Hominiventricola aquisgranensis</name>
    <dbReference type="NCBI Taxonomy" id="3133164"/>
    <lineage>
        <taxon>Bacteria</taxon>
        <taxon>Bacillati</taxon>
        <taxon>Bacillota</taxon>
        <taxon>Clostridia</taxon>
        <taxon>Lachnospirales</taxon>
        <taxon>Lachnospiraceae</taxon>
        <taxon>Hominiventricola</taxon>
    </lineage>
</organism>
<evidence type="ECO:0000313" key="1">
    <source>
        <dbReference type="EMBL" id="MEQ2578779.1"/>
    </source>
</evidence>
<evidence type="ECO:0000313" key="2">
    <source>
        <dbReference type="Proteomes" id="UP001470288"/>
    </source>
</evidence>
<comment type="caution">
    <text evidence="1">The sequence shown here is derived from an EMBL/GenBank/DDBJ whole genome shotgun (WGS) entry which is preliminary data.</text>
</comment>
<evidence type="ECO:0008006" key="3">
    <source>
        <dbReference type="Google" id="ProtNLM"/>
    </source>
</evidence>
<dbReference type="Proteomes" id="UP001470288">
    <property type="component" value="Unassembled WGS sequence"/>
</dbReference>